<dbReference type="AlphaFoldDB" id="A0AAD7BAP1"/>
<dbReference type="PANTHER" id="PTHR46093:SF18">
    <property type="entry name" value="FIBRONECTIN TYPE-III DOMAIN-CONTAINING PROTEIN"/>
    <property type="match status" value="1"/>
</dbReference>
<dbReference type="InterPro" id="IPR015915">
    <property type="entry name" value="Kelch-typ_b-propeller"/>
</dbReference>
<dbReference type="Gene3D" id="2.120.10.80">
    <property type="entry name" value="Kelch-type beta propeller"/>
    <property type="match status" value="2"/>
</dbReference>
<protein>
    <submittedName>
        <fullName evidence="3">Uncharacterized protein</fullName>
    </submittedName>
</protein>
<dbReference type="EMBL" id="JARKIF010000023">
    <property type="protein sequence ID" value="KAJ7615830.1"/>
    <property type="molecule type" value="Genomic_DNA"/>
</dbReference>
<organism evidence="3 4">
    <name type="scientific">Roridomyces roridus</name>
    <dbReference type="NCBI Taxonomy" id="1738132"/>
    <lineage>
        <taxon>Eukaryota</taxon>
        <taxon>Fungi</taxon>
        <taxon>Dikarya</taxon>
        <taxon>Basidiomycota</taxon>
        <taxon>Agaricomycotina</taxon>
        <taxon>Agaricomycetes</taxon>
        <taxon>Agaricomycetidae</taxon>
        <taxon>Agaricales</taxon>
        <taxon>Marasmiineae</taxon>
        <taxon>Mycenaceae</taxon>
        <taxon>Roridomyces</taxon>
    </lineage>
</organism>
<keyword evidence="2" id="KW-0677">Repeat</keyword>
<comment type="caution">
    <text evidence="3">The sequence shown here is derived from an EMBL/GenBank/DDBJ whole genome shotgun (WGS) entry which is preliminary data.</text>
</comment>
<proteinExistence type="predicted"/>
<dbReference type="SUPFAM" id="SSF50965">
    <property type="entry name" value="Galactose oxidase, central domain"/>
    <property type="match status" value="1"/>
</dbReference>
<keyword evidence="1" id="KW-0880">Kelch repeat</keyword>
<evidence type="ECO:0000256" key="2">
    <source>
        <dbReference type="ARBA" id="ARBA00022737"/>
    </source>
</evidence>
<dbReference type="InterPro" id="IPR011498">
    <property type="entry name" value="Kelch_2"/>
</dbReference>
<dbReference type="Pfam" id="PF24681">
    <property type="entry name" value="Kelch_KLHDC2_KLHL20_DRC7"/>
    <property type="match status" value="1"/>
</dbReference>
<keyword evidence="4" id="KW-1185">Reference proteome</keyword>
<evidence type="ECO:0000313" key="3">
    <source>
        <dbReference type="EMBL" id="KAJ7615830.1"/>
    </source>
</evidence>
<reference evidence="3" key="1">
    <citation type="submission" date="2023-03" db="EMBL/GenBank/DDBJ databases">
        <title>Massive genome expansion in bonnet fungi (Mycena s.s.) driven by repeated elements and novel gene families across ecological guilds.</title>
        <authorList>
            <consortium name="Lawrence Berkeley National Laboratory"/>
            <person name="Harder C.B."/>
            <person name="Miyauchi S."/>
            <person name="Viragh M."/>
            <person name="Kuo A."/>
            <person name="Thoen E."/>
            <person name="Andreopoulos B."/>
            <person name="Lu D."/>
            <person name="Skrede I."/>
            <person name="Drula E."/>
            <person name="Henrissat B."/>
            <person name="Morin E."/>
            <person name="Kohler A."/>
            <person name="Barry K."/>
            <person name="LaButti K."/>
            <person name="Morin E."/>
            <person name="Salamov A."/>
            <person name="Lipzen A."/>
            <person name="Mereny Z."/>
            <person name="Hegedus B."/>
            <person name="Baldrian P."/>
            <person name="Stursova M."/>
            <person name="Weitz H."/>
            <person name="Taylor A."/>
            <person name="Grigoriev I.V."/>
            <person name="Nagy L.G."/>
            <person name="Martin F."/>
            <person name="Kauserud H."/>
        </authorList>
    </citation>
    <scope>NUCLEOTIDE SEQUENCE</scope>
    <source>
        <strain evidence="3">9284</strain>
    </source>
</reference>
<dbReference type="Pfam" id="PF07646">
    <property type="entry name" value="Kelch_2"/>
    <property type="match status" value="1"/>
</dbReference>
<evidence type="ECO:0000313" key="4">
    <source>
        <dbReference type="Proteomes" id="UP001221142"/>
    </source>
</evidence>
<sequence length="680" mass="76476">MEALRAQLQAMGYVPNSPLSCREGDKLLTSGKRDAAKVKYLSVARDIVGRDIPLPSLAGLGNGGYVFPLYVNLPAWDRTNLMGCCLGMARCLLQEGKTEMALAWLEEINALQRCSYFMAENPLYDWIDFSVQLPEMLRIRVSALCLASETFISLGNSGTGTTRRHAAYTTVNPRSPELESIIDVNKLLDMYMTLHPNPQTTLPTDARSNGLQLRGSWTKLGVAKAGGPTEGREASACFIWNGRLYVSGGRKSSFGPWFRDIWYLDLATRDVWRQLPDYPYTLRQTGLFVGWTILVYKNQALLFTGRPAVDVFDLVKEKWTTLETTYSPTEADIAAGVKGGWPYPDNNLSDAAMQIVGDKMYVFGGSHGTTLVGCNLFMELDLTTRKWRRLTGTVHMTQHSDYTCPGPRKSAASWVSPDEKRFFLLFGHADRQAAKSRKEMHYADRSFAFADMWSWDIKREKWRQERMSGNSPCSRTELSFTYNPKLKKVIIFGGYQPSLPTVVLEKGMQFEFSYFADTFVYDMASYAAGDPDAANQLTSTAEPTLSAPKWLQVMTHGFPTYRCQAQLVCDPDTGRNYLFGGWTNHQYVPTRTKLMSRSFGDLWELKLDDESGGGYFEEVDVEDEARSARAGPWQRCFACASAGPWKKCGGSCNGKAFFCGSPCFRDGWKEHKEMHKCRKV</sequence>
<dbReference type="SUPFAM" id="SSF117281">
    <property type="entry name" value="Kelch motif"/>
    <property type="match status" value="1"/>
</dbReference>
<gene>
    <name evidence="3" type="ORF">FB45DRAFT_801455</name>
</gene>
<name>A0AAD7BAP1_9AGAR</name>
<dbReference type="Proteomes" id="UP001221142">
    <property type="component" value="Unassembled WGS sequence"/>
</dbReference>
<accession>A0AAD7BAP1</accession>
<evidence type="ECO:0000256" key="1">
    <source>
        <dbReference type="ARBA" id="ARBA00022441"/>
    </source>
</evidence>
<dbReference type="PANTHER" id="PTHR46093">
    <property type="entry name" value="ACYL-COA-BINDING DOMAIN-CONTAINING PROTEIN 5"/>
    <property type="match status" value="1"/>
</dbReference>
<dbReference type="InterPro" id="IPR011043">
    <property type="entry name" value="Gal_Oxase/kelch_b-propeller"/>
</dbReference>